<dbReference type="OrthoDB" id="3360976at2759"/>
<accession>M5FXE7</accession>
<sequence length="91" mass="10130">MVIFRSHSKLCMKGSPDPIATFAKGSSSLLTSGIRPILVVESQALDMLDLVVLTWLEVSILFDAFQKREMVSNMQTEYILGPYSATRGIDY</sequence>
<dbReference type="EMBL" id="JH795874">
    <property type="protein sequence ID" value="EJT98156.1"/>
    <property type="molecule type" value="Genomic_DNA"/>
</dbReference>
<organism evidence="1 2">
    <name type="scientific">Dacryopinax primogenitus (strain DJM 731)</name>
    <name type="common">Brown rot fungus</name>
    <dbReference type="NCBI Taxonomy" id="1858805"/>
    <lineage>
        <taxon>Eukaryota</taxon>
        <taxon>Fungi</taxon>
        <taxon>Dikarya</taxon>
        <taxon>Basidiomycota</taxon>
        <taxon>Agaricomycotina</taxon>
        <taxon>Dacrymycetes</taxon>
        <taxon>Dacrymycetales</taxon>
        <taxon>Dacrymycetaceae</taxon>
        <taxon>Dacryopinax</taxon>
    </lineage>
</organism>
<dbReference type="AlphaFoldDB" id="M5FXE7"/>
<name>M5FXE7_DACPD</name>
<dbReference type="GeneID" id="63684241"/>
<evidence type="ECO:0000313" key="2">
    <source>
        <dbReference type="Proteomes" id="UP000030653"/>
    </source>
</evidence>
<proteinExistence type="predicted"/>
<reference evidence="1 2" key="1">
    <citation type="journal article" date="2012" name="Science">
        <title>The Paleozoic origin of enzymatic lignin decomposition reconstructed from 31 fungal genomes.</title>
        <authorList>
            <person name="Floudas D."/>
            <person name="Binder M."/>
            <person name="Riley R."/>
            <person name="Barry K."/>
            <person name="Blanchette R.A."/>
            <person name="Henrissat B."/>
            <person name="Martinez A.T."/>
            <person name="Otillar R."/>
            <person name="Spatafora J.W."/>
            <person name="Yadav J.S."/>
            <person name="Aerts A."/>
            <person name="Benoit I."/>
            <person name="Boyd A."/>
            <person name="Carlson A."/>
            <person name="Copeland A."/>
            <person name="Coutinho P.M."/>
            <person name="de Vries R.P."/>
            <person name="Ferreira P."/>
            <person name="Findley K."/>
            <person name="Foster B."/>
            <person name="Gaskell J."/>
            <person name="Glotzer D."/>
            <person name="Gorecki P."/>
            <person name="Heitman J."/>
            <person name="Hesse C."/>
            <person name="Hori C."/>
            <person name="Igarashi K."/>
            <person name="Jurgens J.A."/>
            <person name="Kallen N."/>
            <person name="Kersten P."/>
            <person name="Kohler A."/>
            <person name="Kuees U."/>
            <person name="Kumar T.K.A."/>
            <person name="Kuo A."/>
            <person name="LaButti K."/>
            <person name="Larrondo L.F."/>
            <person name="Lindquist E."/>
            <person name="Ling A."/>
            <person name="Lombard V."/>
            <person name="Lucas S."/>
            <person name="Lundell T."/>
            <person name="Martin R."/>
            <person name="McLaughlin D.J."/>
            <person name="Morgenstern I."/>
            <person name="Morin E."/>
            <person name="Murat C."/>
            <person name="Nagy L.G."/>
            <person name="Nolan M."/>
            <person name="Ohm R.A."/>
            <person name="Patyshakuliyeva A."/>
            <person name="Rokas A."/>
            <person name="Ruiz-Duenas F.J."/>
            <person name="Sabat G."/>
            <person name="Salamov A."/>
            <person name="Samejima M."/>
            <person name="Schmutz J."/>
            <person name="Slot J.C."/>
            <person name="St John F."/>
            <person name="Stenlid J."/>
            <person name="Sun H."/>
            <person name="Sun S."/>
            <person name="Syed K."/>
            <person name="Tsang A."/>
            <person name="Wiebenga A."/>
            <person name="Young D."/>
            <person name="Pisabarro A."/>
            <person name="Eastwood D.C."/>
            <person name="Martin F."/>
            <person name="Cullen D."/>
            <person name="Grigoriev I.V."/>
            <person name="Hibbett D.S."/>
        </authorList>
    </citation>
    <scope>NUCLEOTIDE SEQUENCE [LARGE SCALE GENOMIC DNA]</scope>
    <source>
        <strain evidence="1 2">DJM-731 SS1</strain>
    </source>
</reference>
<keyword evidence="2" id="KW-1185">Reference proteome</keyword>
<dbReference type="Proteomes" id="UP000030653">
    <property type="component" value="Unassembled WGS sequence"/>
</dbReference>
<evidence type="ECO:0000313" key="1">
    <source>
        <dbReference type="EMBL" id="EJT98156.1"/>
    </source>
</evidence>
<gene>
    <name evidence="1" type="ORF">DACRYDRAFT_111135</name>
</gene>
<dbReference type="HOGENOM" id="CLU_2426982_0_0_1"/>
<dbReference type="RefSeq" id="XP_040625054.1">
    <property type="nucleotide sequence ID" value="XM_040769179.1"/>
</dbReference>
<protein>
    <submittedName>
        <fullName evidence="1">Uncharacterized protein</fullName>
    </submittedName>
</protein>